<dbReference type="CDD" id="cd06261">
    <property type="entry name" value="TM_PBP2"/>
    <property type="match status" value="1"/>
</dbReference>
<comment type="similarity">
    <text evidence="7">Belongs to the binding-protein-dependent transport system permease family.</text>
</comment>
<feature type="transmembrane region" description="Helical" evidence="7">
    <location>
        <begin position="147"/>
        <end position="165"/>
    </location>
</feature>
<evidence type="ECO:0000256" key="2">
    <source>
        <dbReference type="ARBA" id="ARBA00022448"/>
    </source>
</evidence>
<dbReference type="GO" id="GO:0005886">
    <property type="term" value="C:plasma membrane"/>
    <property type="evidence" value="ECO:0007669"/>
    <property type="project" value="UniProtKB-SubCell"/>
</dbReference>
<keyword evidence="10" id="KW-1185">Reference proteome</keyword>
<organism evidence="9 10">
    <name type="scientific">Koleobacter methoxysyntrophicus</name>
    <dbReference type="NCBI Taxonomy" id="2751313"/>
    <lineage>
        <taxon>Bacteria</taxon>
        <taxon>Bacillati</taxon>
        <taxon>Bacillota</taxon>
        <taxon>Clostridia</taxon>
        <taxon>Koleobacterales</taxon>
        <taxon>Koleobacteraceae</taxon>
        <taxon>Koleobacter</taxon>
    </lineage>
</organism>
<feature type="domain" description="ABC transmembrane type-1" evidence="8">
    <location>
        <begin position="108"/>
        <end position="297"/>
    </location>
</feature>
<dbReference type="EMBL" id="CP059066">
    <property type="protein sequence ID" value="QSQ09448.1"/>
    <property type="molecule type" value="Genomic_DNA"/>
</dbReference>
<keyword evidence="6 7" id="KW-0472">Membrane</keyword>
<dbReference type="Gene3D" id="1.10.3720.10">
    <property type="entry name" value="MetI-like"/>
    <property type="match status" value="1"/>
</dbReference>
<proteinExistence type="inferred from homology"/>
<evidence type="ECO:0000313" key="9">
    <source>
        <dbReference type="EMBL" id="QSQ09448.1"/>
    </source>
</evidence>
<evidence type="ECO:0000256" key="5">
    <source>
        <dbReference type="ARBA" id="ARBA00022989"/>
    </source>
</evidence>
<dbReference type="InterPro" id="IPR025966">
    <property type="entry name" value="OppC_N"/>
</dbReference>
<keyword evidence="5 7" id="KW-1133">Transmembrane helix</keyword>
<dbReference type="AlphaFoldDB" id="A0A8A0RPF6"/>
<evidence type="ECO:0000313" key="10">
    <source>
        <dbReference type="Proteomes" id="UP000662904"/>
    </source>
</evidence>
<feature type="transmembrane region" description="Helical" evidence="7">
    <location>
        <begin position="275"/>
        <end position="297"/>
    </location>
</feature>
<evidence type="ECO:0000256" key="3">
    <source>
        <dbReference type="ARBA" id="ARBA00022475"/>
    </source>
</evidence>
<reference evidence="9" key="1">
    <citation type="submission" date="2020-07" db="EMBL/GenBank/DDBJ databases">
        <title>Koleobacter methoxysyntrophicus gen. nov., sp. nov., a novel anaerobic bacterium isolated from deep subsurface oil field and proposal of Koleobacterales ord. nov. in the phylum Firmicutes.</title>
        <authorList>
            <person name="Sakamoto S."/>
            <person name="Tamaki H."/>
        </authorList>
    </citation>
    <scope>NUCLEOTIDE SEQUENCE</scope>
    <source>
        <strain evidence="9">NRmbB1</strain>
    </source>
</reference>
<dbReference type="InterPro" id="IPR050366">
    <property type="entry name" value="BP-dependent_transpt_permease"/>
</dbReference>
<comment type="subcellular location">
    <subcellularLocation>
        <location evidence="1 7">Cell membrane</location>
        <topology evidence="1 7">Multi-pass membrane protein</topology>
    </subcellularLocation>
</comment>
<dbReference type="KEGG" id="kme:H0A61_01811"/>
<dbReference type="PANTHER" id="PTHR43386">
    <property type="entry name" value="OLIGOPEPTIDE TRANSPORT SYSTEM PERMEASE PROTEIN APPC"/>
    <property type="match status" value="1"/>
</dbReference>
<dbReference type="InterPro" id="IPR035906">
    <property type="entry name" value="MetI-like_sf"/>
</dbReference>
<protein>
    <submittedName>
        <fullName evidence="9">Glutathione transport system permease protein GsiD</fullName>
    </submittedName>
</protein>
<evidence type="ECO:0000256" key="4">
    <source>
        <dbReference type="ARBA" id="ARBA00022692"/>
    </source>
</evidence>
<dbReference type="PANTHER" id="PTHR43386:SF1">
    <property type="entry name" value="D,D-DIPEPTIDE TRANSPORT SYSTEM PERMEASE PROTEIN DDPC-RELATED"/>
    <property type="match status" value="1"/>
</dbReference>
<dbReference type="Pfam" id="PF00528">
    <property type="entry name" value="BPD_transp_1"/>
    <property type="match status" value="1"/>
</dbReference>
<dbReference type="GO" id="GO:0055085">
    <property type="term" value="P:transmembrane transport"/>
    <property type="evidence" value="ECO:0007669"/>
    <property type="project" value="InterPro"/>
</dbReference>
<keyword evidence="3" id="KW-1003">Cell membrane</keyword>
<evidence type="ECO:0000259" key="8">
    <source>
        <dbReference type="PROSITE" id="PS50928"/>
    </source>
</evidence>
<feature type="transmembrane region" description="Helical" evidence="7">
    <location>
        <begin position="110"/>
        <end position="135"/>
    </location>
</feature>
<feature type="transmembrane region" description="Helical" evidence="7">
    <location>
        <begin position="17"/>
        <end position="34"/>
    </location>
</feature>
<evidence type="ECO:0000256" key="1">
    <source>
        <dbReference type="ARBA" id="ARBA00004651"/>
    </source>
</evidence>
<dbReference type="RefSeq" id="WP_206706808.1">
    <property type="nucleotide sequence ID" value="NZ_CP059066.1"/>
</dbReference>
<dbReference type="InterPro" id="IPR000515">
    <property type="entry name" value="MetI-like"/>
</dbReference>
<dbReference type="PROSITE" id="PS50928">
    <property type="entry name" value="ABC_TM1"/>
    <property type="match status" value="1"/>
</dbReference>
<sequence length="311" mass="34617">MKNIAGPLQEKPKTREYFIILKIGILLMGFLDFWRKLKKHPSALLGGAVLLIYIMVAVFAPVIAPYGLDHSQLSLRLKPPVWEGGSWEYPLGTDQIGRDLLTRIIYGTRVSLLVGILTVLISTFIGTTLGAIAGYYRGLFDIAISRLADLLLSFPFLIFTVGAMAMLGPGFWNLILALTFKSWVEFYRLVRGEVLREKTREYVEAAQAAGQKDPVIIIFEILPNIIHSITVLGTLRIGYMIIMEASLSYLGLGIPPEIPAWGSMINSGRNHMFNAYWISTLPGLALVLLVLSINLFGEGLRDILDPRLKIE</sequence>
<evidence type="ECO:0000256" key="6">
    <source>
        <dbReference type="ARBA" id="ARBA00023136"/>
    </source>
</evidence>
<keyword evidence="2 7" id="KW-0813">Transport</keyword>
<feature type="transmembrane region" description="Helical" evidence="7">
    <location>
        <begin position="43"/>
        <end position="68"/>
    </location>
</feature>
<dbReference type="SUPFAM" id="SSF161098">
    <property type="entry name" value="MetI-like"/>
    <property type="match status" value="1"/>
</dbReference>
<evidence type="ECO:0000256" key="7">
    <source>
        <dbReference type="RuleBase" id="RU363032"/>
    </source>
</evidence>
<keyword evidence="4 7" id="KW-0812">Transmembrane</keyword>
<accession>A0A8A0RPF6</accession>
<gene>
    <name evidence="9" type="primary">gsiD_2</name>
    <name evidence="9" type="ORF">H0A61_01811</name>
</gene>
<name>A0A8A0RPF6_9FIRM</name>
<dbReference type="Proteomes" id="UP000662904">
    <property type="component" value="Chromosome"/>
</dbReference>
<dbReference type="Pfam" id="PF12911">
    <property type="entry name" value="OppC_N"/>
    <property type="match status" value="1"/>
</dbReference>